<dbReference type="EMBL" id="JAODUO010000545">
    <property type="protein sequence ID" value="KAK2178414.1"/>
    <property type="molecule type" value="Genomic_DNA"/>
</dbReference>
<gene>
    <name evidence="1" type="ORF">NP493_545g01095</name>
</gene>
<dbReference type="AlphaFoldDB" id="A0AAD9KVH5"/>
<protein>
    <submittedName>
        <fullName evidence="1">Uncharacterized protein</fullName>
    </submittedName>
</protein>
<evidence type="ECO:0000313" key="2">
    <source>
        <dbReference type="Proteomes" id="UP001209878"/>
    </source>
</evidence>
<comment type="caution">
    <text evidence="1">The sequence shown here is derived from an EMBL/GenBank/DDBJ whole genome shotgun (WGS) entry which is preliminary data.</text>
</comment>
<dbReference type="Proteomes" id="UP001209878">
    <property type="component" value="Unassembled WGS sequence"/>
</dbReference>
<sequence length="79" mass="8562">MATVAPDRAAQQTTFVRRTHLRVRAWALTALLSPAARRPFTSFPPLMQATAISRHTACANGVFLGRSCVFHQSASPLIG</sequence>
<reference evidence="1" key="1">
    <citation type="journal article" date="2023" name="Mol. Biol. Evol.">
        <title>Third-Generation Sequencing Reveals the Adaptive Role of the Epigenome in Three Deep-Sea Polychaetes.</title>
        <authorList>
            <person name="Perez M."/>
            <person name="Aroh O."/>
            <person name="Sun Y."/>
            <person name="Lan Y."/>
            <person name="Juniper S.K."/>
            <person name="Young C.R."/>
            <person name="Angers B."/>
            <person name="Qian P.Y."/>
        </authorList>
    </citation>
    <scope>NUCLEOTIDE SEQUENCE</scope>
    <source>
        <strain evidence="1">R07B-5</strain>
    </source>
</reference>
<keyword evidence="2" id="KW-1185">Reference proteome</keyword>
<proteinExistence type="predicted"/>
<accession>A0AAD9KVH5</accession>
<name>A0AAD9KVH5_RIDPI</name>
<evidence type="ECO:0000313" key="1">
    <source>
        <dbReference type="EMBL" id="KAK2178414.1"/>
    </source>
</evidence>
<organism evidence="1 2">
    <name type="scientific">Ridgeia piscesae</name>
    <name type="common">Tubeworm</name>
    <dbReference type="NCBI Taxonomy" id="27915"/>
    <lineage>
        <taxon>Eukaryota</taxon>
        <taxon>Metazoa</taxon>
        <taxon>Spiralia</taxon>
        <taxon>Lophotrochozoa</taxon>
        <taxon>Annelida</taxon>
        <taxon>Polychaeta</taxon>
        <taxon>Sedentaria</taxon>
        <taxon>Canalipalpata</taxon>
        <taxon>Sabellida</taxon>
        <taxon>Siboglinidae</taxon>
        <taxon>Ridgeia</taxon>
    </lineage>
</organism>